<dbReference type="InterPro" id="IPR020472">
    <property type="entry name" value="WD40_PAC1"/>
</dbReference>
<sequence length="250" mass="26858">MSVTGVNDNQASGSGEVESHRTDADGDVAMKPERPASPPPIPGPSKTSSSDGTPAYKTRFMLSGHSRSISSIKFSADGGMLATAGGSLCVHIIRTDLTMYTRKQAADKTVKLWSTETGEILKTLEGHTEGISDVAWSPDGEYLASASDDKTIRIWSLEMSNLLVSGGFDETVRIWDVARGRTLKTLPAHSDPVTAVTFNHDGTLIASCAMDGLIRIWDAESGQCLKTLADDDNPIWFVQFTSDTRAFTTI</sequence>
<dbReference type="SUPFAM" id="SSF50978">
    <property type="entry name" value="WD40 repeat-like"/>
    <property type="match status" value="1"/>
</dbReference>
<comment type="caution">
    <text evidence="5">The sequence shown here is derived from an EMBL/GenBank/DDBJ whole genome shotgun (WGS) entry which is preliminary data.</text>
</comment>
<dbReference type="STRING" id="34475.A0A4Y9Z4S6"/>
<feature type="compositionally biased region" description="Polar residues" evidence="4">
    <location>
        <begin position="1"/>
        <end position="13"/>
    </location>
</feature>
<dbReference type="PROSITE" id="PS50082">
    <property type="entry name" value="WD_REPEATS_2"/>
    <property type="match status" value="3"/>
</dbReference>
<dbReference type="PANTHER" id="PTHR22847">
    <property type="entry name" value="WD40 REPEAT PROTEIN"/>
    <property type="match status" value="1"/>
</dbReference>
<organism evidence="5 6">
    <name type="scientific">Rhodofomes roseus</name>
    <dbReference type="NCBI Taxonomy" id="34475"/>
    <lineage>
        <taxon>Eukaryota</taxon>
        <taxon>Fungi</taxon>
        <taxon>Dikarya</taxon>
        <taxon>Basidiomycota</taxon>
        <taxon>Agaricomycotina</taxon>
        <taxon>Agaricomycetes</taxon>
        <taxon>Polyporales</taxon>
        <taxon>Rhodofomes</taxon>
    </lineage>
</organism>
<dbReference type="CDD" id="cd00200">
    <property type="entry name" value="WD40"/>
    <property type="match status" value="1"/>
</dbReference>
<feature type="repeat" description="WD" evidence="3">
    <location>
        <begin position="124"/>
        <end position="165"/>
    </location>
</feature>
<dbReference type="Proteomes" id="UP000298390">
    <property type="component" value="Unassembled WGS sequence"/>
</dbReference>
<protein>
    <submittedName>
        <fullName evidence="5">Uncharacterized protein</fullName>
    </submittedName>
</protein>
<dbReference type="Gene3D" id="2.130.10.10">
    <property type="entry name" value="YVTN repeat-like/Quinoprotein amine dehydrogenase"/>
    <property type="match status" value="2"/>
</dbReference>
<dbReference type="PANTHER" id="PTHR22847:SF637">
    <property type="entry name" value="WD REPEAT DOMAIN 5B"/>
    <property type="match status" value="1"/>
</dbReference>
<dbReference type="Pfam" id="PF00400">
    <property type="entry name" value="WD40"/>
    <property type="match status" value="4"/>
</dbReference>
<keyword evidence="2" id="KW-0677">Repeat</keyword>
<evidence type="ECO:0000256" key="3">
    <source>
        <dbReference type="PROSITE-ProRule" id="PRU00221"/>
    </source>
</evidence>
<feature type="compositionally biased region" description="Basic and acidic residues" evidence="4">
    <location>
        <begin position="17"/>
        <end position="34"/>
    </location>
</feature>
<feature type="repeat" description="WD" evidence="3">
    <location>
        <begin position="162"/>
        <end position="185"/>
    </location>
</feature>
<reference evidence="5 6" key="1">
    <citation type="submission" date="2019-01" db="EMBL/GenBank/DDBJ databases">
        <title>Genome sequencing of the rare red list fungi Fomitopsis rosea.</title>
        <authorList>
            <person name="Buettner E."/>
            <person name="Kellner H."/>
        </authorList>
    </citation>
    <scope>NUCLEOTIDE SEQUENCE [LARGE SCALE GENOMIC DNA]</scope>
    <source>
        <strain evidence="5 6">DSM 105464</strain>
    </source>
</reference>
<dbReference type="InterPro" id="IPR036322">
    <property type="entry name" value="WD40_repeat_dom_sf"/>
</dbReference>
<name>A0A4Y9Z4S6_9APHY</name>
<evidence type="ECO:0000256" key="1">
    <source>
        <dbReference type="ARBA" id="ARBA00022574"/>
    </source>
</evidence>
<accession>A0A4Y9Z4S6</accession>
<proteinExistence type="predicted"/>
<dbReference type="PROSITE" id="PS50294">
    <property type="entry name" value="WD_REPEATS_REGION"/>
    <property type="match status" value="2"/>
</dbReference>
<dbReference type="InterPro" id="IPR015943">
    <property type="entry name" value="WD40/YVTN_repeat-like_dom_sf"/>
</dbReference>
<dbReference type="PROSITE" id="PS00678">
    <property type="entry name" value="WD_REPEATS_1"/>
    <property type="match status" value="2"/>
</dbReference>
<dbReference type="SMART" id="SM00320">
    <property type="entry name" value="WD40"/>
    <property type="match status" value="3"/>
</dbReference>
<gene>
    <name evidence="5" type="ORF">EVJ58_g1056</name>
</gene>
<evidence type="ECO:0000256" key="2">
    <source>
        <dbReference type="ARBA" id="ARBA00022737"/>
    </source>
</evidence>
<feature type="repeat" description="WD" evidence="3">
    <location>
        <begin position="186"/>
        <end position="227"/>
    </location>
</feature>
<dbReference type="GO" id="GO:0042393">
    <property type="term" value="F:histone binding"/>
    <property type="evidence" value="ECO:0007669"/>
    <property type="project" value="TreeGrafter"/>
</dbReference>
<dbReference type="InterPro" id="IPR019775">
    <property type="entry name" value="WD40_repeat_CS"/>
</dbReference>
<dbReference type="AlphaFoldDB" id="A0A4Y9Z4S6"/>
<dbReference type="EMBL" id="SEKV01000032">
    <property type="protein sequence ID" value="TFY68339.1"/>
    <property type="molecule type" value="Genomic_DNA"/>
</dbReference>
<dbReference type="PRINTS" id="PR00320">
    <property type="entry name" value="GPROTEINBRPT"/>
</dbReference>
<evidence type="ECO:0000313" key="5">
    <source>
        <dbReference type="EMBL" id="TFY68339.1"/>
    </source>
</evidence>
<evidence type="ECO:0000256" key="4">
    <source>
        <dbReference type="SAM" id="MobiDB-lite"/>
    </source>
</evidence>
<keyword evidence="1 3" id="KW-0853">WD repeat</keyword>
<dbReference type="GO" id="GO:0048188">
    <property type="term" value="C:Set1C/COMPASS complex"/>
    <property type="evidence" value="ECO:0007669"/>
    <property type="project" value="TreeGrafter"/>
</dbReference>
<feature type="region of interest" description="Disordered" evidence="4">
    <location>
        <begin position="1"/>
        <end position="57"/>
    </location>
</feature>
<dbReference type="InterPro" id="IPR001680">
    <property type="entry name" value="WD40_rpt"/>
</dbReference>
<evidence type="ECO:0000313" key="6">
    <source>
        <dbReference type="Proteomes" id="UP000298390"/>
    </source>
</evidence>